<evidence type="ECO:0000256" key="4">
    <source>
        <dbReference type="ARBA" id="ARBA00013208"/>
    </source>
</evidence>
<dbReference type="EMBL" id="BAABLP010000002">
    <property type="protein sequence ID" value="GAA4744307.1"/>
    <property type="molecule type" value="Genomic_DNA"/>
</dbReference>
<evidence type="ECO:0000259" key="7">
    <source>
        <dbReference type="Pfam" id="PF10502"/>
    </source>
</evidence>
<comment type="catalytic activity">
    <reaction evidence="1 6">
        <text>Cleavage of hydrophobic, N-terminal signal or leader sequences from secreted and periplasmic proteins.</text>
        <dbReference type="EC" id="3.4.21.89"/>
    </reaction>
</comment>
<dbReference type="InterPro" id="IPR019533">
    <property type="entry name" value="Peptidase_S26"/>
</dbReference>
<evidence type="ECO:0000256" key="2">
    <source>
        <dbReference type="ARBA" id="ARBA00004401"/>
    </source>
</evidence>
<gene>
    <name evidence="8" type="primary">lepB</name>
    <name evidence="8" type="ORF">GCM10025783_14980</name>
</gene>
<dbReference type="InterPro" id="IPR019758">
    <property type="entry name" value="Pept_S26A_signal_pept_1_CS"/>
</dbReference>
<comment type="subcellular location">
    <subcellularLocation>
        <location evidence="2">Cell membrane</location>
        <topology evidence="2">Single-pass type II membrane protein</topology>
    </subcellularLocation>
    <subcellularLocation>
        <location evidence="6">Membrane</location>
        <topology evidence="6">Single-pass type II membrane protein</topology>
    </subcellularLocation>
</comment>
<evidence type="ECO:0000313" key="9">
    <source>
        <dbReference type="Proteomes" id="UP001500121"/>
    </source>
</evidence>
<evidence type="ECO:0000256" key="5">
    <source>
        <dbReference type="ARBA" id="ARBA00022801"/>
    </source>
</evidence>
<dbReference type="InterPro" id="IPR000223">
    <property type="entry name" value="Pept_S26A_signal_pept_1"/>
</dbReference>
<reference evidence="9" key="1">
    <citation type="journal article" date="2019" name="Int. J. Syst. Evol. Microbiol.">
        <title>The Global Catalogue of Microorganisms (GCM) 10K type strain sequencing project: providing services to taxonomists for standard genome sequencing and annotation.</title>
        <authorList>
            <consortium name="The Broad Institute Genomics Platform"/>
            <consortium name="The Broad Institute Genome Sequencing Center for Infectious Disease"/>
            <person name="Wu L."/>
            <person name="Ma J."/>
        </authorList>
    </citation>
    <scope>NUCLEOTIDE SEQUENCE [LARGE SCALE GENOMIC DNA]</scope>
    <source>
        <strain evidence="9">JCM 19015</strain>
    </source>
</reference>
<dbReference type="EC" id="3.4.21.89" evidence="4 6"/>
<sequence length="227" mass="24604">MRDLVVVVALAVLASFLIKTFLIQSFYIPSQSMENTLLGDPGHHDRILVDRLVPGAIPLQRGDVVVFEDPGGWLARDGAPAPARAPDPLQRLIGVVNPFGADSDDHLVKRVIGLPGDRVACCDARGRMSVNGTPIDEPYVHLPPGVTAVSQDRFDVVVPPGRLWVMGDNRDESADSRYNRDTPSKGFVPVGDVTGRAFVVSWPVSRWSWLSSHPTTFAEVPAPVAAR</sequence>
<dbReference type="CDD" id="cd06530">
    <property type="entry name" value="S26_SPase_I"/>
    <property type="match status" value="1"/>
</dbReference>
<dbReference type="PANTHER" id="PTHR43390:SF1">
    <property type="entry name" value="CHLOROPLAST PROCESSING PEPTIDASE"/>
    <property type="match status" value="1"/>
</dbReference>
<comment type="similarity">
    <text evidence="3 6">Belongs to the peptidase S26 family.</text>
</comment>
<dbReference type="Proteomes" id="UP001500121">
    <property type="component" value="Unassembled WGS sequence"/>
</dbReference>
<dbReference type="PROSITE" id="PS00761">
    <property type="entry name" value="SPASE_I_3"/>
    <property type="match status" value="1"/>
</dbReference>
<dbReference type="PRINTS" id="PR00727">
    <property type="entry name" value="LEADERPTASE"/>
</dbReference>
<evidence type="ECO:0000256" key="3">
    <source>
        <dbReference type="ARBA" id="ARBA00009370"/>
    </source>
</evidence>
<organism evidence="8 9">
    <name type="scientific">Amnibacterium soli</name>
    <dbReference type="NCBI Taxonomy" id="1282736"/>
    <lineage>
        <taxon>Bacteria</taxon>
        <taxon>Bacillati</taxon>
        <taxon>Actinomycetota</taxon>
        <taxon>Actinomycetes</taxon>
        <taxon>Micrococcales</taxon>
        <taxon>Microbacteriaceae</taxon>
        <taxon>Amnibacterium</taxon>
    </lineage>
</organism>
<proteinExistence type="inferred from homology"/>
<evidence type="ECO:0000256" key="1">
    <source>
        <dbReference type="ARBA" id="ARBA00000677"/>
    </source>
</evidence>
<protein>
    <recommendedName>
        <fullName evidence="4 6">Signal peptidase I</fullName>
        <ecNumber evidence="4 6">3.4.21.89</ecNumber>
    </recommendedName>
</protein>
<keyword evidence="6" id="KW-0645">Protease</keyword>
<dbReference type="NCBIfam" id="TIGR02227">
    <property type="entry name" value="sigpep_I_bact"/>
    <property type="match status" value="1"/>
</dbReference>
<dbReference type="Gene3D" id="2.10.109.10">
    <property type="entry name" value="Umud Fragment, subunit A"/>
    <property type="match status" value="1"/>
</dbReference>
<feature type="domain" description="Peptidase S26" evidence="7">
    <location>
        <begin position="2"/>
        <end position="202"/>
    </location>
</feature>
<evidence type="ECO:0000313" key="8">
    <source>
        <dbReference type="EMBL" id="GAA4744307.1"/>
    </source>
</evidence>
<keyword evidence="5 6" id="KW-0378">Hydrolase</keyword>
<accession>A0ABP8Z209</accession>
<keyword evidence="9" id="KW-1185">Reference proteome</keyword>
<dbReference type="SUPFAM" id="SSF51306">
    <property type="entry name" value="LexA/Signal peptidase"/>
    <property type="match status" value="1"/>
</dbReference>
<evidence type="ECO:0000256" key="6">
    <source>
        <dbReference type="RuleBase" id="RU362042"/>
    </source>
</evidence>
<dbReference type="PANTHER" id="PTHR43390">
    <property type="entry name" value="SIGNAL PEPTIDASE I"/>
    <property type="match status" value="1"/>
</dbReference>
<dbReference type="InterPro" id="IPR036286">
    <property type="entry name" value="LexA/Signal_pep-like_sf"/>
</dbReference>
<comment type="caution">
    <text evidence="8">The sequence shown here is derived from an EMBL/GenBank/DDBJ whole genome shotgun (WGS) entry which is preliminary data.</text>
</comment>
<dbReference type="Pfam" id="PF10502">
    <property type="entry name" value="Peptidase_S26"/>
    <property type="match status" value="1"/>
</dbReference>
<name>A0ABP8Z209_9MICO</name>